<evidence type="ECO:0000256" key="5">
    <source>
        <dbReference type="ARBA" id="ARBA00023136"/>
    </source>
</evidence>
<comment type="caution">
    <text evidence="7">The sequence shown here is derived from an EMBL/GenBank/DDBJ whole genome shotgun (WGS) entry which is preliminary data.</text>
</comment>
<keyword evidence="8" id="KW-1185">Reference proteome</keyword>
<dbReference type="PANTHER" id="PTHR30250:SF11">
    <property type="entry name" value="O-ANTIGEN TRANSPORTER-RELATED"/>
    <property type="match status" value="1"/>
</dbReference>
<dbReference type="AlphaFoldDB" id="A0A2W7QC59"/>
<dbReference type="EMBL" id="QKZQ01000005">
    <property type="protein sequence ID" value="PZX45753.1"/>
    <property type="molecule type" value="Genomic_DNA"/>
</dbReference>
<keyword evidence="4 6" id="KW-1133">Transmembrane helix</keyword>
<evidence type="ECO:0000256" key="2">
    <source>
        <dbReference type="ARBA" id="ARBA00022475"/>
    </source>
</evidence>
<feature type="transmembrane region" description="Helical" evidence="6">
    <location>
        <begin position="184"/>
        <end position="203"/>
    </location>
</feature>
<evidence type="ECO:0000256" key="4">
    <source>
        <dbReference type="ARBA" id="ARBA00022989"/>
    </source>
</evidence>
<feature type="transmembrane region" description="Helical" evidence="6">
    <location>
        <begin position="156"/>
        <end position="178"/>
    </location>
</feature>
<dbReference type="InterPro" id="IPR050833">
    <property type="entry name" value="Poly_Biosynth_Transport"/>
</dbReference>
<feature type="transmembrane region" description="Helical" evidence="6">
    <location>
        <begin position="430"/>
        <end position="450"/>
    </location>
</feature>
<feature type="transmembrane region" description="Helical" evidence="6">
    <location>
        <begin position="308"/>
        <end position="333"/>
    </location>
</feature>
<dbReference type="Pfam" id="PF01943">
    <property type="entry name" value="Polysacc_synt"/>
    <property type="match status" value="1"/>
</dbReference>
<reference evidence="7 8" key="1">
    <citation type="submission" date="2018-06" db="EMBL/GenBank/DDBJ databases">
        <title>Genomic Encyclopedia of Archaeal and Bacterial Type Strains, Phase II (KMG-II): from individual species to whole genera.</title>
        <authorList>
            <person name="Goeker M."/>
        </authorList>
    </citation>
    <scope>NUCLEOTIDE SEQUENCE [LARGE SCALE GENOMIC DNA]</scope>
    <source>
        <strain evidence="7 8">DSM 13087</strain>
    </source>
</reference>
<feature type="transmembrane region" description="Helical" evidence="6">
    <location>
        <begin position="123"/>
        <end position="144"/>
    </location>
</feature>
<feature type="transmembrane region" description="Helical" evidence="6">
    <location>
        <begin position="345"/>
        <end position="365"/>
    </location>
</feature>
<evidence type="ECO:0000256" key="1">
    <source>
        <dbReference type="ARBA" id="ARBA00004651"/>
    </source>
</evidence>
<comment type="subcellular location">
    <subcellularLocation>
        <location evidence="1">Cell membrane</location>
        <topology evidence="1">Multi-pass membrane protein</topology>
    </subcellularLocation>
</comment>
<accession>A0A2W7QC59</accession>
<feature type="transmembrane region" description="Helical" evidence="6">
    <location>
        <begin position="397"/>
        <end position="418"/>
    </location>
</feature>
<evidence type="ECO:0000313" key="8">
    <source>
        <dbReference type="Proteomes" id="UP000249364"/>
    </source>
</evidence>
<dbReference type="GO" id="GO:0005886">
    <property type="term" value="C:plasma membrane"/>
    <property type="evidence" value="ECO:0007669"/>
    <property type="project" value="UniProtKB-SubCell"/>
</dbReference>
<feature type="transmembrane region" description="Helical" evidence="6">
    <location>
        <begin position="53"/>
        <end position="72"/>
    </location>
</feature>
<dbReference type="InterPro" id="IPR002797">
    <property type="entry name" value="Polysacc_synth"/>
</dbReference>
<keyword evidence="5 6" id="KW-0472">Membrane</keyword>
<feature type="transmembrane region" description="Helical" evidence="6">
    <location>
        <begin position="224"/>
        <end position="244"/>
    </location>
</feature>
<evidence type="ECO:0000256" key="3">
    <source>
        <dbReference type="ARBA" id="ARBA00022692"/>
    </source>
</evidence>
<feature type="transmembrane region" description="Helical" evidence="6">
    <location>
        <begin position="12"/>
        <end position="33"/>
    </location>
</feature>
<keyword evidence="2" id="KW-1003">Cell membrane</keyword>
<dbReference type="OrthoDB" id="7875552at2"/>
<dbReference type="PANTHER" id="PTHR30250">
    <property type="entry name" value="PST FAMILY PREDICTED COLANIC ACID TRANSPORTER"/>
    <property type="match status" value="1"/>
</dbReference>
<evidence type="ECO:0000256" key="6">
    <source>
        <dbReference type="SAM" id="Phobius"/>
    </source>
</evidence>
<dbReference type="Proteomes" id="UP000249364">
    <property type="component" value="Unassembled WGS sequence"/>
</dbReference>
<feature type="transmembrane region" description="Helical" evidence="6">
    <location>
        <begin position="264"/>
        <end position="287"/>
    </location>
</feature>
<protein>
    <submittedName>
        <fullName evidence="7">O-antigen/teichoic acid export membrane protein</fullName>
    </submittedName>
</protein>
<dbReference type="RefSeq" id="WP_111361195.1">
    <property type="nucleotide sequence ID" value="NZ_QKZQ01000005.1"/>
</dbReference>
<organism evidence="7 8">
    <name type="scientific">Roseinatronobacter thiooxidans</name>
    <dbReference type="NCBI Taxonomy" id="121821"/>
    <lineage>
        <taxon>Bacteria</taxon>
        <taxon>Pseudomonadati</taxon>
        <taxon>Pseudomonadota</taxon>
        <taxon>Alphaproteobacteria</taxon>
        <taxon>Rhodobacterales</taxon>
        <taxon>Paracoccaceae</taxon>
        <taxon>Roseinatronobacter</taxon>
    </lineage>
</organism>
<evidence type="ECO:0000313" key="7">
    <source>
        <dbReference type="EMBL" id="PZX45753.1"/>
    </source>
</evidence>
<sequence>MTTRKISTIVSIVAMLVFSIFQRTLGLVSFAVLSRILTPAEVGIYAFTQSTGQSFVGVLRLGAIQGLHVMIARRMGAERPAPDLGELLGGGVILCSAIALSGTALMLLLADPIATYVFGEPELAPYVIIGAIFFVGQFLSRAVYAGFAGMGRFVEYTYCATVVGFATVAATILGTLLFGVQGAVWGFAGATLAGVPVFIYGLLRALRMAAVRIRFRPQRDHIRQIFVIGLPFYAAGVFLIPAEYLSQGLVSRSGGIEELADLRVILTLMAVVQLIPQAISGPIISLFSEREGQKVGSGATSAFEHMRWLWIFALASGAALAAIWPLAVTLLFGTGFPQVVAMGQMAIVAFIPTIAGTSLSAGILVGGRTLPLVFVGGVQAAVMISLAVLLIEPLGLAGFFLAQAGAASCAVILWLAVLGWQTQQKPIRPWMMPLMVATVALWVMLALDAVTAEPLWLRLVAGLLGVPALVTALLVTAVSPVERQTFYECARNAVTRGTAALSKRWGRSDKE</sequence>
<gene>
    <name evidence="7" type="ORF">LY56_01313</name>
</gene>
<keyword evidence="3 6" id="KW-0812">Transmembrane</keyword>
<proteinExistence type="predicted"/>
<feature type="transmembrane region" description="Helical" evidence="6">
    <location>
        <begin position="372"/>
        <end position="391"/>
    </location>
</feature>
<feature type="transmembrane region" description="Helical" evidence="6">
    <location>
        <begin position="456"/>
        <end position="478"/>
    </location>
</feature>
<name>A0A2W7QC59_9RHOB</name>
<feature type="transmembrane region" description="Helical" evidence="6">
    <location>
        <begin position="84"/>
        <end position="108"/>
    </location>
</feature>